<dbReference type="OrthoDB" id="9807753at2"/>
<comment type="caution">
    <text evidence="9">The sequence shown here is derived from an EMBL/GenBank/DDBJ whole genome shotgun (WGS) entry which is preliminary data.</text>
</comment>
<feature type="domain" description="SpoVT-AbrB" evidence="8">
    <location>
        <begin position="79"/>
        <end position="122"/>
    </location>
</feature>
<evidence type="ECO:0000259" key="8">
    <source>
        <dbReference type="PROSITE" id="PS51740"/>
    </source>
</evidence>
<evidence type="ECO:0000256" key="4">
    <source>
        <dbReference type="ARBA" id="ARBA00023015"/>
    </source>
</evidence>
<keyword evidence="10" id="KW-1185">Reference proteome</keyword>
<dbReference type="InterPro" id="IPR035644">
    <property type="entry name" value="MraZ_C"/>
</dbReference>
<dbReference type="PROSITE" id="PS51740">
    <property type="entry name" value="SPOVT_ABRB"/>
    <property type="match status" value="2"/>
</dbReference>
<dbReference type="HAMAP" id="MF_01008">
    <property type="entry name" value="MraZ"/>
    <property type="match status" value="1"/>
</dbReference>
<dbReference type="SUPFAM" id="SSF89447">
    <property type="entry name" value="AbrB/MazE/MraZ-like"/>
    <property type="match status" value="1"/>
</dbReference>
<evidence type="ECO:0000256" key="1">
    <source>
        <dbReference type="ARBA" id="ARBA00013860"/>
    </source>
</evidence>
<dbReference type="CDD" id="cd16320">
    <property type="entry name" value="MraZ_N"/>
    <property type="match status" value="1"/>
</dbReference>
<dbReference type="GO" id="GO:0005737">
    <property type="term" value="C:cytoplasm"/>
    <property type="evidence" value="ECO:0007669"/>
    <property type="project" value="UniProtKB-UniRule"/>
</dbReference>
<dbReference type="GO" id="GO:0003700">
    <property type="term" value="F:DNA-binding transcription factor activity"/>
    <property type="evidence" value="ECO:0007669"/>
    <property type="project" value="UniProtKB-UniRule"/>
</dbReference>
<evidence type="ECO:0000256" key="6">
    <source>
        <dbReference type="ARBA" id="ARBA00023163"/>
    </source>
</evidence>
<keyword evidence="2 7" id="KW-0963">Cytoplasm</keyword>
<keyword evidence="6 7" id="KW-0804">Transcription</keyword>
<dbReference type="Pfam" id="PF02381">
    <property type="entry name" value="MraZ"/>
    <property type="match status" value="2"/>
</dbReference>
<dbReference type="GO" id="GO:0009295">
    <property type="term" value="C:nucleoid"/>
    <property type="evidence" value="ECO:0007669"/>
    <property type="project" value="UniProtKB-SubCell"/>
</dbReference>
<accession>A0A543KMV2</accession>
<dbReference type="InterPro" id="IPR007159">
    <property type="entry name" value="SpoVT-AbrB_dom"/>
</dbReference>
<dbReference type="PANTHER" id="PTHR34701">
    <property type="entry name" value="TRANSCRIPTIONAL REGULATOR MRAZ"/>
    <property type="match status" value="1"/>
</dbReference>
<comment type="subcellular location">
    <subcellularLocation>
        <location evidence="7">Cytoplasm</location>
        <location evidence="7">Nucleoid</location>
    </subcellularLocation>
</comment>
<dbReference type="CDD" id="cd16321">
    <property type="entry name" value="MraZ_C"/>
    <property type="match status" value="1"/>
</dbReference>
<feature type="domain" description="SpoVT-AbrB" evidence="8">
    <location>
        <begin position="8"/>
        <end position="50"/>
    </location>
</feature>
<keyword evidence="4 7" id="KW-0805">Transcription regulation</keyword>
<protein>
    <recommendedName>
        <fullName evidence="1 7">Transcriptional regulator MraZ</fullName>
    </recommendedName>
</protein>
<dbReference type="NCBIfam" id="TIGR00242">
    <property type="entry name" value="division/cell wall cluster transcriptional repressor MraZ"/>
    <property type="match status" value="1"/>
</dbReference>
<reference evidence="9 10" key="1">
    <citation type="submission" date="2019-06" db="EMBL/GenBank/DDBJ databases">
        <title>Sequencing the genomes of 1000 actinobacteria strains.</title>
        <authorList>
            <person name="Klenk H.-P."/>
        </authorList>
    </citation>
    <scope>NUCLEOTIDE SEQUENCE [LARGE SCALE GENOMIC DNA]</scope>
    <source>
        <strain evidence="9 10">DSM 12362</strain>
    </source>
</reference>
<organism evidence="9 10">
    <name type="scientific">Ornithinimicrobium humiphilum</name>
    <dbReference type="NCBI Taxonomy" id="125288"/>
    <lineage>
        <taxon>Bacteria</taxon>
        <taxon>Bacillati</taxon>
        <taxon>Actinomycetota</taxon>
        <taxon>Actinomycetes</taxon>
        <taxon>Micrococcales</taxon>
        <taxon>Ornithinimicrobiaceae</taxon>
        <taxon>Ornithinimicrobium</taxon>
    </lineage>
</organism>
<dbReference type="InterPro" id="IPR035642">
    <property type="entry name" value="MraZ_N"/>
</dbReference>
<evidence type="ECO:0000256" key="3">
    <source>
        <dbReference type="ARBA" id="ARBA00022737"/>
    </source>
</evidence>
<dbReference type="InterPro" id="IPR037914">
    <property type="entry name" value="SpoVT-AbrB_sf"/>
</dbReference>
<evidence type="ECO:0000313" key="9">
    <source>
        <dbReference type="EMBL" id="TQM96408.1"/>
    </source>
</evidence>
<dbReference type="InterPro" id="IPR003444">
    <property type="entry name" value="MraZ"/>
</dbReference>
<dbReference type="PANTHER" id="PTHR34701:SF1">
    <property type="entry name" value="TRANSCRIPTIONAL REGULATOR MRAZ"/>
    <property type="match status" value="1"/>
</dbReference>
<evidence type="ECO:0000313" key="10">
    <source>
        <dbReference type="Proteomes" id="UP000315133"/>
    </source>
</evidence>
<dbReference type="AlphaFoldDB" id="A0A543KMV2"/>
<dbReference type="InterPro" id="IPR038619">
    <property type="entry name" value="MraZ_sf"/>
</dbReference>
<comment type="subunit">
    <text evidence="7">Forms oligomers.</text>
</comment>
<dbReference type="Proteomes" id="UP000315133">
    <property type="component" value="Unassembled WGS sequence"/>
</dbReference>
<evidence type="ECO:0000256" key="5">
    <source>
        <dbReference type="ARBA" id="ARBA00023125"/>
    </source>
</evidence>
<dbReference type="GO" id="GO:2000143">
    <property type="term" value="P:negative regulation of DNA-templated transcription initiation"/>
    <property type="evidence" value="ECO:0007669"/>
    <property type="project" value="TreeGrafter"/>
</dbReference>
<keyword evidence="3" id="KW-0677">Repeat</keyword>
<dbReference type="GO" id="GO:0000976">
    <property type="term" value="F:transcription cis-regulatory region binding"/>
    <property type="evidence" value="ECO:0007669"/>
    <property type="project" value="TreeGrafter"/>
</dbReference>
<keyword evidence="5 7" id="KW-0238">DNA-binding</keyword>
<dbReference type="Gene3D" id="3.40.1550.20">
    <property type="entry name" value="Transcriptional regulator MraZ domain"/>
    <property type="match status" value="1"/>
</dbReference>
<dbReference type="EMBL" id="VFPU01000001">
    <property type="protein sequence ID" value="TQM96408.1"/>
    <property type="molecule type" value="Genomic_DNA"/>
</dbReference>
<proteinExistence type="inferred from homology"/>
<dbReference type="InterPro" id="IPR020603">
    <property type="entry name" value="MraZ_dom"/>
</dbReference>
<gene>
    <name evidence="7" type="primary">mraZ</name>
    <name evidence="9" type="ORF">FB476_1276</name>
</gene>
<evidence type="ECO:0000256" key="7">
    <source>
        <dbReference type="HAMAP-Rule" id="MF_01008"/>
    </source>
</evidence>
<evidence type="ECO:0000256" key="2">
    <source>
        <dbReference type="ARBA" id="ARBA00022490"/>
    </source>
</evidence>
<name>A0A543KMV2_9MICO</name>
<comment type="similarity">
    <text evidence="7">Belongs to the MraZ family.</text>
</comment>
<sequence length="146" mass="16864">MRVLFLGTHTPKLDDKGRMVLPAKYRPHLERGLVITRGQENCLYVYAQEEFERQAMQWQSTPTTNRKVRDYQRLFLSGAYDEVPDRQGRVTIPQMLRDYAGLSTECTVIGAGNRLEVWDTARWTDYLAAAEEDYSTQSEEVVPGLM</sequence>